<dbReference type="AlphaFoldDB" id="A0A1E3VYZ3"/>
<comment type="caution">
    <text evidence="1">The sequence shown here is derived from an EMBL/GenBank/DDBJ whole genome shotgun (WGS) entry which is preliminary data.</text>
</comment>
<dbReference type="OrthoDB" id="8419627at2"/>
<keyword evidence="2" id="KW-1185">Reference proteome</keyword>
<dbReference type="EMBL" id="LPWD01000446">
    <property type="protein sequence ID" value="ODR98729.1"/>
    <property type="molecule type" value="Genomic_DNA"/>
</dbReference>
<protein>
    <submittedName>
        <fullName evidence="1">Uncharacterized protein</fullName>
    </submittedName>
</protein>
<evidence type="ECO:0000313" key="1">
    <source>
        <dbReference type="EMBL" id="ODR98729.1"/>
    </source>
</evidence>
<sequence>MKPALSLGFFGFFGRSAVLRVFDADLRAVDLHPSLVPEAVKLTAMRLLIDRAHGHDPSAEESRAAAEIIAYCMIGADAFAGANGLPLTEAVEQRIEAALSHGMSLDAKLVLLTLHAKVIQPSVVDHFQLESDQEG</sequence>
<evidence type="ECO:0000313" key="2">
    <source>
        <dbReference type="Proteomes" id="UP000095042"/>
    </source>
</evidence>
<proteinExistence type="predicted"/>
<organism evidence="1 2">
    <name type="scientific">Methyloceanibacter marginalis</name>
    <dbReference type="NCBI Taxonomy" id="1774971"/>
    <lineage>
        <taxon>Bacteria</taxon>
        <taxon>Pseudomonadati</taxon>
        <taxon>Pseudomonadota</taxon>
        <taxon>Alphaproteobacteria</taxon>
        <taxon>Hyphomicrobiales</taxon>
        <taxon>Hyphomicrobiaceae</taxon>
        <taxon>Methyloceanibacter</taxon>
    </lineage>
</organism>
<reference evidence="1 2" key="1">
    <citation type="journal article" date="2016" name="Environ. Microbiol.">
        <title>New Methyloceanibacter diversity from North Sea sediments includes methanotroph containing solely the soluble methane monooxygenase.</title>
        <authorList>
            <person name="Vekeman B."/>
            <person name="Kerckhof F.M."/>
            <person name="Cremers G."/>
            <person name="de Vos P."/>
            <person name="Vandamme P."/>
            <person name="Boon N."/>
            <person name="Op den Camp H.J."/>
            <person name="Heylen K."/>
        </authorList>
    </citation>
    <scope>NUCLEOTIDE SEQUENCE [LARGE SCALE GENOMIC DNA]</scope>
    <source>
        <strain evidence="1 2">R-67177</strain>
    </source>
</reference>
<gene>
    <name evidence="1" type="ORF">AUC71_03840</name>
</gene>
<dbReference type="RefSeq" id="WP_069624979.1">
    <property type="nucleotide sequence ID" value="NZ_LPWD01000446.1"/>
</dbReference>
<accession>A0A1E3VYZ3</accession>
<name>A0A1E3VYZ3_9HYPH</name>
<dbReference type="Proteomes" id="UP000095042">
    <property type="component" value="Unassembled WGS sequence"/>
</dbReference>